<comment type="caution">
    <text evidence="2">The sequence shown here is derived from an EMBL/GenBank/DDBJ whole genome shotgun (WGS) entry which is preliminary data.</text>
</comment>
<feature type="compositionally biased region" description="Basic and acidic residues" evidence="1">
    <location>
        <begin position="401"/>
        <end position="410"/>
    </location>
</feature>
<feature type="compositionally biased region" description="Basic and acidic residues" evidence="1">
    <location>
        <begin position="1"/>
        <end position="10"/>
    </location>
</feature>
<feature type="compositionally biased region" description="Polar residues" evidence="1">
    <location>
        <begin position="380"/>
        <end position="391"/>
    </location>
</feature>
<feature type="compositionally biased region" description="Low complexity" evidence="1">
    <location>
        <begin position="75"/>
        <end position="100"/>
    </location>
</feature>
<feature type="region of interest" description="Disordered" evidence="1">
    <location>
        <begin position="1"/>
        <end position="162"/>
    </location>
</feature>
<dbReference type="Proteomes" id="UP001310890">
    <property type="component" value="Unassembled WGS sequence"/>
</dbReference>
<proteinExistence type="predicted"/>
<feature type="region of interest" description="Disordered" evidence="1">
    <location>
        <begin position="362"/>
        <end position="490"/>
    </location>
</feature>
<protein>
    <submittedName>
        <fullName evidence="2">Uncharacterized protein</fullName>
    </submittedName>
</protein>
<sequence>MATKTKDKPIAQKIPKKASSKKQFLPKTSHKSQELVMDSEDEDEAASERDVKKVVAQPALVQQSATESSEESGTDSESSIASATIAKPGPKPPAKTTIAKVNGIKRTASDVSGTEDESANDESLPDAPATKRQKAEIVGLPEAEQTTKSKSKTKNYSSATAPAPISGIVEQAGDTAPIPPQVFEPPPGYVTADVADATSSGIFDAASLAGKQIWQITAPANLPLSSLHTISIDALHKGKSLLHQEGVDYTIAEDTDDTSTTTVLIRKEGTYGRVQQKPTRQMRIQERVIIPNLSIRQTKQSTGSAAAAEVARSAVSSIRPQPHGLRMRFQPLGVKGSAEVGWESDEALEDDAPVRGSAVQFPQAVGGAHDESERKDEHTGGSTAPVNGSTQKPKKKRKDKTQRSETEHHPKINGTSKSAPTSVDQTHEHGAATTIAATPVQKIVAPEVDDSDTTMTGLEDGMAKESKEERARRKEEKRLRKEARVKGKAA</sequence>
<gene>
    <name evidence="2" type="ORF">LTR62_008131</name>
</gene>
<accession>A0AAN7T9W9</accession>
<dbReference type="Gene3D" id="6.20.250.70">
    <property type="match status" value="1"/>
</dbReference>
<feature type="compositionally biased region" description="Acidic residues" evidence="1">
    <location>
        <begin position="113"/>
        <end position="124"/>
    </location>
</feature>
<dbReference type="InterPro" id="IPR013240">
    <property type="entry name" value="DNA-dir_RNA_pol1_su_RPA34"/>
</dbReference>
<dbReference type="AlphaFoldDB" id="A0AAN7T9W9"/>
<dbReference type="PANTHER" id="PTHR28155">
    <property type="entry name" value="ACR243WP"/>
    <property type="match status" value="1"/>
</dbReference>
<reference evidence="2" key="1">
    <citation type="submission" date="2023-08" db="EMBL/GenBank/DDBJ databases">
        <title>Black Yeasts Isolated from many extreme environments.</title>
        <authorList>
            <person name="Coleine C."/>
            <person name="Stajich J.E."/>
            <person name="Selbmann L."/>
        </authorList>
    </citation>
    <scope>NUCLEOTIDE SEQUENCE</scope>
    <source>
        <strain evidence="2">CCFEE 5401</strain>
    </source>
</reference>
<dbReference type="Pfam" id="PF08208">
    <property type="entry name" value="RNA_polI_A34"/>
    <property type="match status" value="1"/>
</dbReference>
<evidence type="ECO:0000313" key="2">
    <source>
        <dbReference type="EMBL" id="KAK5108640.1"/>
    </source>
</evidence>
<dbReference type="PANTHER" id="PTHR28155:SF1">
    <property type="entry name" value="DNA-DIRECTED RNA POLYMERASE I SUBUNIT RPA34.5-DOMAIN-CONTAINING PROTEIN"/>
    <property type="match status" value="1"/>
</dbReference>
<name>A0AAN7T9W9_9PEZI</name>
<dbReference type="EMBL" id="JAVRRL010000081">
    <property type="protein sequence ID" value="KAK5108640.1"/>
    <property type="molecule type" value="Genomic_DNA"/>
</dbReference>
<evidence type="ECO:0000256" key="1">
    <source>
        <dbReference type="SAM" id="MobiDB-lite"/>
    </source>
</evidence>
<dbReference type="GO" id="GO:0006360">
    <property type="term" value="P:transcription by RNA polymerase I"/>
    <property type="evidence" value="ECO:0007669"/>
    <property type="project" value="InterPro"/>
</dbReference>
<feature type="compositionally biased region" description="Basic and acidic residues" evidence="1">
    <location>
        <begin position="461"/>
        <end position="490"/>
    </location>
</feature>
<feature type="compositionally biased region" description="Polar residues" evidence="1">
    <location>
        <begin position="413"/>
        <end position="424"/>
    </location>
</feature>
<organism evidence="2 3">
    <name type="scientific">Meristemomyces frigidus</name>
    <dbReference type="NCBI Taxonomy" id="1508187"/>
    <lineage>
        <taxon>Eukaryota</taxon>
        <taxon>Fungi</taxon>
        <taxon>Dikarya</taxon>
        <taxon>Ascomycota</taxon>
        <taxon>Pezizomycotina</taxon>
        <taxon>Dothideomycetes</taxon>
        <taxon>Dothideomycetidae</taxon>
        <taxon>Mycosphaerellales</taxon>
        <taxon>Teratosphaeriaceae</taxon>
        <taxon>Meristemomyces</taxon>
    </lineage>
</organism>
<feature type="compositionally biased region" description="Basic and acidic residues" evidence="1">
    <location>
        <begin position="368"/>
        <end position="379"/>
    </location>
</feature>
<evidence type="ECO:0000313" key="3">
    <source>
        <dbReference type="Proteomes" id="UP001310890"/>
    </source>
</evidence>
<dbReference type="InterPro" id="IPR053263">
    <property type="entry name" value="Euk_RPA34_RNAP_subunit"/>
</dbReference>